<evidence type="ECO:0000256" key="2">
    <source>
        <dbReference type="SAM" id="MobiDB-lite"/>
    </source>
</evidence>
<dbReference type="EMBL" id="JAGPXC010000001">
    <property type="protein sequence ID" value="KAH6659662.1"/>
    <property type="molecule type" value="Genomic_DNA"/>
</dbReference>
<dbReference type="PANTHER" id="PTHR42070">
    <property type="entry name" value="FILAMENT ASSOCIATED PROTEIN, PUTATIVE (AFU_ORTHOLOGUE AFUA_8G06630)-RELATED"/>
    <property type="match status" value="1"/>
</dbReference>
<reference evidence="3" key="1">
    <citation type="journal article" date="2021" name="Nat. Commun.">
        <title>Genetic determinants of endophytism in the Arabidopsis root mycobiome.</title>
        <authorList>
            <person name="Mesny F."/>
            <person name="Miyauchi S."/>
            <person name="Thiergart T."/>
            <person name="Pickel B."/>
            <person name="Atanasova L."/>
            <person name="Karlsson M."/>
            <person name="Huettel B."/>
            <person name="Barry K.W."/>
            <person name="Haridas S."/>
            <person name="Chen C."/>
            <person name="Bauer D."/>
            <person name="Andreopoulos W."/>
            <person name="Pangilinan J."/>
            <person name="LaButti K."/>
            <person name="Riley R."/>
            <person name="Lipzen A."/>
            <person name="Clum A."/>
            <person name="Drula E."/>
            <person name="Henrissat B."/>
            <person name="Kohler A."/>
            <person name="Grigoriev I.V."/>
            <person name="Martin F.M."/>
            <person name="Hacquard S."/>
        </authorList>
    </citation>
    <scope>NUCLEOTIDE SEQUENCE</scope>
    <source>
        <strain evidence="3">MPI-SDFR-AT-0073</strain>
    </source>
</reference>
<feature type="region of interest" description="Disordered" evidence="2">
    <location>
        <begin position="1"/>
        <end position="26"/>
    </location>
</feature>
<dbReference type="GeneID" id="70135136"/>
<evidence type="ECO:0000256" key="1">
    <source>
        <dbReference type="SAM" id="Coils"/>
    </source>
</evidence>
<dbReference type="AlphaFoldDB" id="A0A9P8UWT1"/>
<dbReference type="Proteomes" id="UP000758603">
    <property type="component" value="Unassembled WGS sequence"/>
</dbReference>
<dbReference type="CDD" id="cd14688">
    <property type="entry name" value="bZIP_YAP"/>
    <property type="match status" value="1"/>
</dbReference>
<keyword evidence="4" id="KW-1185">Reference proteome</keyword>
<evidence type="ECO:0000313" key="3">
    <source>
        <dbReference type="EMBL" id="KAH6659662.1"/>
    </source>
</evidence>
<keyword evidence="1" id="KW-0175">Coiled coil</keyword>
<name>A0A9P8UWT1_9PEZI</name>
<accession>A0A9P8UWT1</accession>
<comment type="caution">
    <text evidence="3">The sequence shown here is derived from an EMBL/GenBank/DDBJ whole genome shotgun (WGS) entry which is preliminary data.</text>
</comment>
<dbReference type="PANTHER" id="PTHR42070:SF1">
    <property type="entry name" value="FILAMENT ASSOCIATED PROTEIN, PUTATIVE (AFU_ORTHOLOGUE AFUA_8G06630)-RELATED"/>
    <property type="match status" value="1"/>
</dbReference>
<evidence type="ECO:0000313" key="4">
    <source>
        <dbReference type="Proteomes" id="UP000758603"/>
    </source>
</evidence>
<sequence>MSEPTDREAQDKANLTRIRDNQRRSRARRKEYLQDLEQRLRIYELQGVEASAEIQQAARRVLDENKKLRVLLNEQGVTDSQIESFLQASNTAVSYTPQGPTAAEESVIQALSRLLAPRHPSFDSVGTPLISPGYDDDSRHSSILFHTTNADPSNSRPLLIPTGELRHSAPSRTYGSNRLDEDAQTYHSALSSRNSLDLDGMTLNTPVQRPSLHLARQSISDPTGMWSDTPSQISPVSTLPLQTSLISHSHTYLDNVQYAQHQAPAFSSHWHSGLGSGSTSGSRGMLNHDVLPTVSHESSQIDNFDESMEESEYHGRGF</sequence>
<proteinExistence type="predicted"/>
<feature type="coiled-coil region" evidence="1">
    <location>
        <begin position="33"/>
        <end position="74"/>
    </location>
</feature>
<organism evidence="3 4">
    <name type="scientific">Truncatella angustata</name>
    <dbReference type="NCBI Taxonomy" id="152316"/>
    <lineage>
        <taxon>Eukaryota</taxon>
        <taxon>Fungi</taxon>
        <taxon>Dikarya</taxon>
        <taxon>Ascomycota</taxon>
        <taxon>Pezizomycotina</taxon>
        <taxon>Sordariomycetes</taxon>
        <taxon>Xylariomycetidae</taxon>
        <taxon>Amphisphaeriales</taxon>
        <taxon>Sporocadaceae</taxon>
        <taxon>Truncatella</taxon>
    </lineage>
</organism>
<evidence type="ECO:0008006" key="5">
    <source>
        <dbReference type="Google" id="ProtNLM"/>
    </source>
</evidence>
<feature type="compositionally biased region" description="Basic and acidic residues" evidence="2">
    <location>
        <begin position="1"/>
        <end position="11"/>
    </location>
</feature>
<gene>
    <name evidence="3" type="ORF">BKA67DRAFT_652885</name>
</gene>
<dbReference type="OrthoDB" id="4505928at2759"/>
<dbReference type="RefSeq" id="XP_045963793.1">
    <property type="nucleotide sequence ID" value="XM_046106245.1"/>
</dbReference>
<feature type="compositionally biased region" description="Low complexity" evidence="2">
    <location>
        <begin position="268"/>
        <end position="284"/>
    </location>
</feature>
<feature type="region of interest" description="Disordered" evidence="2">
    <location>
        <begin position="268"/>
        <end position="318"/>
    </location>
</feature>
<protein>
    <recommendedName>
        <fullName evidence="5">BZIP domain-containing protein</fullName>
    </recommendedName>
</protein>